<dbReference type="OrthoDB" id="9802525at2"/>
<dbReference type="PANTHER" id="PTHR45947">
    <property type="entry name" value="SULFOQUINOVOSYL TRANSFERASE SQD2"/>
    <property type="match status" value="1"/>
</dbReference>
<dbReference type="InterPro" id="IPR028098">
    <property type="entry name" value="Glyco_trans_4-like_N"/>
</dbReference>
<dbReference type="Proteomes" id="UP000288587">
    <property type="component" value="Unassembled WGS sequence"/>
</dbReference>
<evidence type="ECO:0000313" key="2">
    <source>
        <dbReference type="EMBL" id="RVT82987.1"/>
    </source>
</evidence>
<reference evidence="2 3" key="1">
    <citation type="submission" date="2019-01" db="EMBL/GenBank/DDBJ databases">
        <authorList>
            <person name="Chen W.-M."/>
        </authorList>
    </citation>
    <scope>NUCLEOTIDE SEQUENCE [LARGE SCALE GENOMIC DNA]</scope>
    <source>
        <strain evidence="2 3">CCP-18</strain>
    </source>
</reference>
<organism evidence="2 3">
    <name type="scientific">Inhella crocodyli</name>
    <dbReference type="NCBI Taxonomy" id="2499851"/>
    <lineage>
        <taxon>Bacteria</taxon>
        <taxon>Pseudomonadati</taxon>
        <taxon>Pseudomonadota</taxon>
        <taxon>Betaproteobacteria</taxon>
        <taxon>Burkholderiales</taxon>
        <taxon>Sphaerotilaceae</taxon>
        <taxon>Inhella</taxon>
    </lineage>
</organism>
<proteinExistence type="predicted"/>
<gene>
    <name evidence="2" type="ORF">EOD73_15615</name>
</gene>
<accession>A0A3S3T464</accession>
<protein>
    <submittedName>
        <fullName evidence="2">Glycosyltransferase family 1 protein</fullName>
    </submittedName>
</protein>
<dbReference type="EMBL" id="SACM01000005">
    <property type="protein sequence ID" value="RVT82987.1"/>
    <property type="molecule type" value="Genomic_DNA"/>
</dbReference>
<dbReference type="CDD" id="cd03814">
    <property type="entry name" value="GT4-like"/>
    <property type="match status" value="1"/>
</dbReference>
<name>A0A3S3T464_9BURK</name>
<dbReference type="Pfam" id="PF13439">
    <property type="entry name" value="Glyco_transf_4"/>
    <property type="match status" value="1"/>
</dbReference>
<keyword evidence="3" id="KW-1185">Reference proteome</keyword>
<dbReference type="RefSeq" id="WP_127683968.1">
    <property type="nucleotide sequence ID" value="NZ_SACM01000005.1"/>
</dbReference>
<dbReference type="InterPro" id="IPR050194">
    <property type="entry name" value="Glycosyltransferase_grp1"/>
</dbReference>
<dbReference type="GO" id="GO:0016757">
    <property type="term" value="F:glycosyltransferase activity"/>
    <property type="evidence" value="ECO:0007669"/>
    <property type="project" value="TreeGrafter"/>
</dbReference>
<evidence type="ECO:0000313" key="3">
    <source>
        <dbReference type="Proteomes" id="UP000288587"/>
    </source>
</evidence>
<feature type="domain" description="Glycosyltransferase subfamily 4-like N-terminal" evidence="1">
    <location>
        <begin position="29"/>
        <end position="198"/>
    </location>
</feature>
<sequence>MHSTDIAIESSARRWLRIAVVTETYPPEVNGVAGTIARVVEGLRERGHELQLIRPRQGPDDVARVQEGFAEMLMRGLPIPRYPELKMGLPAKRALVRRWSFERPDVVHLATEGPLGWSALQAARHLRLPVVSEFRTNFHAYSQHYGVGWLRHPILAYLRKFHNQCQRTLAPAPDLRDQLTDQGFQRVFASARGVDTQRFRPERRSTALRRQWGADEGAPVLICVGRLAAEKNLGTAVDAFEALRQVEPRAKLVFVGDGPERERLQARCPDAVFAGLRRGDDLAAHYASADLFVFPSLTETFGNVVPEAMACGLPVVAYHYAAAAVLLQDHRAGALAPMGDAEAFVRAVVDLGRLPTALRALGREAHAVARTLGWDRIVAEVEGHHRAAMADLAPDLPAALHLA</sequence>
<evidence type="ECO:0000259" key="1">
    <source>
        <dbReference type="Pfam" id="PF13439"/>
    </source>
</evidence>
<comment type="caution">
    <text evidence="2">The sequence shown here is derived from an EMBL/GenBank/DDBJ whole genome shotgun (WGS) entry which is preliminary data.</text>
</comment>
<dbReference type="AlphaFoldDB" id="A0A3S3T464"/>
<dbReference type="PANTHER" id="PTHR45947:SF3">
    <property type="entry name" value="SULFOQUINOVOSYL TRANSFERASE SQD2"/>
    <property type="match status" value="1"/>
</dbReference>
<dbReference type="Gene3D" id="3.40.50.2000">
    <property type="entry name" value="Glycogen Phosphorylase B"/>
    <property type="match status" value="2"/>
</dbReference>
<dbReference type="Pfam" id="PF13692">
    <property type="entry name" value="Glyco_trans_1_4"/>
    <property type="match status" value="1"/>
</dbReference>
<dbReference type="SUPFAM" id="SSF53756">
    <property type="entry name" value="UDP-Glycosyltransferase/glycogen phosphorylase"/>
    <property type="match status" value="1"/>
</dbReference>
<keyword evidence="2" id="KW-0808">Transferase</keyword>